<dbReference type="GO" id="GO:0006891">
    <property type="term" value="P:intra-Golgi vesicle-mediated transport"/>
    <property type="evidence" value="ECO:0007669"/>
    <property type="project" value="TreeGrafter"/>
</dbReference>
<protein>
    <submittedName>
        <fullName evidence="1">Uncharacterized protein</fullName>
    </submittedName>
</protein>
<comment type="caution">
    <text evidence="1">The sequence shown here is derived from an EMBL/GenBank/DDBJ whole genome shotgun (WGS) entry which is preliminary data.</text>
</comment>
<evidence type="ECO:0000313" key="1">
    <source>
        <dbReference type="EMBL" id="CAH1422613.1"/>
    </source>
</evidence>
<dbReference type="InterPro" id="IPR009316">
    <property type="entry name" value="COG2"/>
</dbReference>
<reference evidence="1 2" key="1">
    <citation type="submission" date="2022-01" db="EMBL/GenBank/DDBJ databases">
        <authorList>
            <person name="Xiong W."/>
            <person name="Schranz E."/>
        </authorList>
    </citation>
    <scope>NUCLEOTIDE SEQUENCE [LARGE SCALE GENOMIC DNA]</scope>
</reference>
<organism evidence="1 2">
    <name type="scientific">Lactuca virosa</name>
    <dbReference type="NCBI Taxonomy" id="75947"/>
    <lineage>
        <taxon>Eukaryota</taxon>
        <taxon>Viridiplantae</taxon>
        <taxon>Streptophyta</taxon>
        <taxon>Embryophyta</taxon>
        <taxon>Tracheophyta</taxon>
        <taxon>Spermatophyta</taxon>
        <taxon>Magnoliopsida</taxon>
        <taxon>eudicotyledons</taxon>
        <taxon>Gunneridae</taxon>
        <taxon>Pentapetalae</taxon>
        <taxon>asterids</taxon>
        <taxon>campanulids</taxon>
        <taxon>Asterales</taxon>
        <taxon>Asteraceae</taxon>
        <taxon>Cichorioideae</taxon>
        <taxon>Cichorieae</taxon>
        <taxon>Lactucinae</taxon>
        <taxon>Lactuca</taxon>
    </lineage>
</organism>
<dbReference type="GO" id="GO:0017119">
    <property type="term" value="C:Golgi transport complex"/>
    <property type="evidence" value="ECO:0007669"/>
    <property type="project" value="TreeGrafter"/>
</dbReference>
<keyword evidence="2" id="KW-1185">Reference proteome</keyword>
<dbReference type="PANTHER" id="PTHR12961">
    <property type="entry name" value="CONSERVED OLIGOMERIC GOLGI COMPLEX COMPONENT 2"/>
    <property type="match status" value="1"/>
</dbReference>
<dbReference type="GO" id="GO:0016020">
    <property type="term" value="C:membrane"/>
    <property type="evidence" value="ECO:0007669"/>
    <property type="project" value="InterPro"/>
</dbReference>
<proteinExistence type="predicted"/>
<dbReference type="GO" id="GO:0007030">
    <property type="term" value="P:Golgi organization"/>
    <property type="evidence" value="ECO:0007669"/>
    <property type="project" value="InterPro"/>
</dbReference>
<dbReference type="EMBL" id="CAKMRJ010001112">
    <property type="protein sequence ID" value="CAH1422613.1"/>
    <property type="molecule type" value="Genomic_DNA"/>
</dbReference>
<dbReference type="GO" id="GO:0015031">
    <property type="term" value="P:protein transport"/>
    <property type="evidence" value="ECO:0007669"/>
    <property type="project" value="InterPro"/>
</dbReference>
<gene>
    <name evidence="1" type="ORF">LVIROSA_LOCUS9934</name>
</gene>
<evidence type="ECO:0000313" key="2">
    <source>
        <dbReference type="Proteomes" id="UP001157418"/>
    </source>
</evidence>
<dbReference type="AlphaFoldDB" id="A0AAU9MDB7"/>
<sequence>MVVPSSTPLMYHALKETRQTDVHKGLSIDHNFIVLSHLPSVIASSFRPQHTTSLSLPPPLSHTHIITSEEIFRSTVVAPLVQKVIPYTSSGVVGGSTGDELEEDYKQNKNLIAQDCTFLLEISSIENSGLHVFSFLANSFITEVLWAIQQGKPGAFSLGRPTDFLKNYKSSLGFLADLEGFRKPQLEK</sequence>
<name>A0AAU9MDB7_9ASTR</name>
<dbReference type="Proteomes" id="UP001157418">
    <property type="component" value="Unassembled WGS sequence"/>
</dbReference>
<dbReference type="PANTHER" id="PTHR12961:SF0">
    <property type="entry name" value="CONSERVED OLIGOMERIC GOLGI COMPLEX SUBUNIT 2"/>
    <property type="match status" value="1"/>
</dbReference>
<accession>A0AAU9MDB7</accession>